<dbReference type="Pfam" id="PF13380">
    <property type="entry name" value="CoA_binding_2"/>
    <property type="match status" value="1"/>
</dbReference>
<dbReference type="InterPro" id="IPR003781">
    <property type="entry name" value="CoA-bd"/>
</dbReference>
<keyword evidence="3" id="KW-1185">Reference proteome</keyword>
<evidence type="ECO:0000313" key="3">
    <source>
        <dbReference type="Proteomes" id="UP000187266"/>
    </source>
</evidence>
<dbReference type="PANTHER" id="PTHR33303:SF2">
    <property type="entry name" value="COA-BINDING DOMAIN-CONTAINING PROTEIN"/>
    <property type="match status" value="1"/>
</dbReference>
<dbReference type="Gene3D" id="3.40.50.720">
    <property type="entry name" value="NAD(P)-binding Rossmann-like Domain"/>
    <property type="match status" value="1"/>
</dbReference>
<evidence type="ECO:0000313" key="2">
    <source>
        <dbReference type="EMBL" id="APX91163.1"/>
    </source>
</evidence>
<name>A0A1U7DMP8_9RHOB</name>
<reference evidence="2 3" key="1">
    <citation type="submission" date="2017-01" db="EMBL/GenBank/DDBJ databases">
        <title>Genomic analysis of Xuhuaishuia manganoxidans DY6-4.</title>
        <authorList>
            <person name="Wang X."/>
        </authorList>
    </citation>
    <scope>NUCLEOTIDE SEQUENCE [LARGE SCALE GENOMIC DNA]</scope>
    <source>
        <strain evidence="2 3">DY6-4</strain>
    </source>
</reference>
<feature type="domain" description="CoA-binding" evidence="1">
    <location>
        <begin position="4"/>
        <end position="101"/>
    </location>
</feature>
<dbReference type="Proteomes" id="UP000187266">
    <property type="component" value="Chromosome"/>
</dbReference>
<accession>A0A1U7DMP8</accession>
<dbReference type="InterPro" id="IPR036291">
    <property type="entry name" value="NAD(P)-bd_dom_sf"/>
</dbReference>
<sequence>MRRIFDEARVFACVGASANPARPSHYVSQFLVDKGYRVIPVNPGLAGQTLFGETVRADLAAIDEAVDVIDVFRQSEALPGLVEEALAMVPRPAVLWAQLGVIHPGAARRAHDAGMTVVENRCPKIEYPRLYANR</sequence>
<dbReference type="AlphaFoldDB" id="A0A1U7DMP8"/>
<gene>
    <name evidence="2" type="ORF">BV394_13065</name>
</gene>
<dbReference type="EMBL" id="CP019124">
    <property type="protein sequence ID" value="APX91163.1"/>
    <property type="molecule type" value="Genomic_DNA"/>
</dbReference>
<dbReference type="SMART" id="SM00881">
    <property type="entry name" value="CoA_binding"/>
    <property type="match status" value="1"/>
</dbReference>
<evidence type="ECO:0000259" key="1">
    <source>
        <dbReference type="SMART" id="SM00881"/>
    </source>
</evidence>
<dbReference type="SUPFAM" id="SSF51735">
    <property type="entry name" value="NAD(P)-binding Rossmann-fold domains"/>
    <property type="match status" value="1"/>
</dbReference>
<proteinExistence type="predicted"/>
<organism evidence="2 3">
    <name type="scientific">Brevirhabdus pacifica</name>
    <dbReference type="NCBI Taxonomy" id="1267768"/>
    <lineage>
        <taxon>Bacteria</taxon>
        <taxon>Pseudomonadati</taxon>
        <taxon>Pseudomonadota</taxon>
        <taxon>Alphaproteobacteria</taxon>
        <taxon>Rhodobacterales</taxon>
        <taxon>Paracoccaceae</taxon>
        <taxon>Brevirhabdus</taxon>
    </lineage>
</organism>
<dbReference type="PANTHER" id="PTHR33303">
    <property type="entry name" value="CYTOPLASMIC PROTEIN-RELATED"/>
    <property type="match status" value="1"/>
</dbReference>
<dbReference type="STRING" id="1267768.BV394_13065"/>
<protein>
    <submittedName>
        <fullName evidence="2">CoA-binding protein</fullName>
    </submittedName>
</protein>